<dbReference type="EMBL" id="KB446559">
    <property type="protein sequence ID" value="EME81626.1"/>
    <property type="molecule type" value="Genomic_DNA"/>
</dbReference>
<protein>
    <submittedName>
        <fullName evidence="1">Uncharacterized protein</fullName>
    </submittedName>
</protein>
<dbReference type="GeneID" id="19335616"/>
<dbReference type="AlphaFoldDB" id="M3AAK3"/>
<dbReference type="eggNOG" id="ENOG502RHG2">
    <property type="taxonomic scope" value="Eukaryota"/>
</dbReference>
<dbReference type="HOGENOM" id="CLU_1078198_0_0_1"/>
<gene>
    <name evidence="1" type="ORF">MYCFIDRAFT_196972</name>
</gene>
<dbReference type="OrthoDB" id="3650850at2759"/>
<dbReference type="RefSeq" id="XP_007927239.1">
    <property type="nucleotide sequence ID" value="XM_007929048.1"/>
</dbReference>
<evidence type="ECO:0000313" key="2">
    <source>
        <dbReference type="Proteomes" id="UP000016932"/>
    </source>
</evidence>
<organism evidence="1 2">
    <name type="scientific">Pseudocercospora fijiensis (strain CIRAD86)</name>
    <name type="common">Black leaf streak disease fungus</name>
    <name type="synonym">Mycosphaerella fijiensis</name>
    <dbReference type="NCBI Taxonomy" id="383855"/>
    <lineage>
        <taxon>Eukaryota</taxon>
        <taxon>Fungi</taxon>
        <taxon>Dikarya</taxon>
        <taxon>Ascomycota</taxon>
        <taxon>Pezizomycotina</taxon>
        <taxon>Dothideomycetes</taxon>
        <taxon>Dothideomycetidae</taxon>
        <taxon>Mycosphaerellales</taxon>
        <taxon>Mycosphaerellaceae</taxon>
        <taxon>Pseudocercospora</taxon>
    </lineage>
</organism>
<dbReference type="Proteomes" id="UP000016932">
    <property type="component" value="Unassembled WGS sequence"/>
</dbReference>
<proteinExistence type="predicted"/>
<keyword evidence="2" id="KW-1185">Reference proteome</keyword>
<accession>M3AAK3</accession>
<dbReference type="KEGG" id="pfj:MYCFIDRAFT_196972"/>
<dbReference type="VEuPathDB" id="FungiDB:MYCFIDRAFT_196972"/>
<reference evidence="1 2" key="1">
    <citation type="journal article" date="2012" name="PLoS Pathog.">
        <title>Diverse lifestyles and strategies of plant pathogenesis encoded in the genomes of eighteen Dothideomycetes fungi.</title>
        <authorList>
            <person name="Ohm R.A."/>
            <person name="Feau N."/>
            <person name="Henrissat B."/>
            <person name="Schoch C.L."/>
            <person name="Horwitz B.A."/>
            <person name="Barry K.W."/>
            <person name="Condon B.J."/>
            <person name="Copeland A.C."/>
            <person name="Dhillon B."/>
            <person name="Glaser F."/>
            <person name="Hesse C.N."/>
            <person name="Kosti I."/>
            <person name="LaButti K."/>
            <person name="Lindquist E.A."/>
            <person name="Lucas S."/>
            <person name="Salamov A.A."/>
            <person name="Bradshaw R.E."/>
            <person name="Ciuffetti L."/>
            <person name="Hamelin R.C."/>
            <person name="Kema G.H.J."/>
            <person name="Lawrence C."/>
            <person name="Scott J.A."/>
            <person name="Spatafora J.W."/>
            <person name="Turgeon B.G."/>
            <person name="de Wit P.J.G.M."/>
            <person name="Zhong S."/>
            <person name="Goodwin S.B."/>
            <person name="Grigoriev I.V."/>
        </authorList>
    </citation>
    <scope>NUCLEOTIDE SEQUENCE [LARGE SCALE GENOMIC DNA]</scope>
    <source>
        <strain evidence="1 2">CIRAD86</strain>
    </source>
</reference>
<sequence length="258" mass="29530">MAINYRVMELEHSMKALTLTDPRFEEVQRRVRALTQELQDSIFDYVLGSFEAGETVIIDEDYRPPTALSINHATRKKLATQYYSNTEFIVNFSGRRNFVTWSSFLWIRSVSPEHLSLIKELKFKHSLITRRQIVKALQQHENVWTSQGFHFGSIRLLAGVLARVVSGGQELKWLDRREIAALPWYVHTSFMSFDVKGLANITQSALRLNYARRISFAGAQEVFAARGRHIKAIARSSHSNSAAITTTLSRPLLSPTYI</sequence>
<evidence type="ECO:0000313" key="1">
    <source>
        <dbReference type="EMBL" id="EME81626.1"/>
    </source>
</evidence>
<name>M3AAK3_PSEFD</name>